<dbReference type="Pfam" id="PF00589">
    <property type="entry name" value="Phage_integrase"/>
    <property type="match status" value="1"/>
</dbReference>
<evidence type="ECO:0000256" key="4">
    <source>
        <dbReference type="ARBA" id="ARBA00023172"/>
    </source>
</evidence>
<feature type="domain" description="Tyr recombinase" evidence="5">
    <location>
        <begin position="153"/>
        <end position="327"/>
    </location>
</feature>
<sequence>MVKKLNRRYVTTKTTKGRTYYYFRQGEKYIRLPDNPDSPEFDQEYWAIRSGKKQQQPKTTFDALIQSYYQSPIFTKKAAGTKKEYRRILELIREKNGKADFTKLRRRDVIAARDRYADTWSKANDMVALLSILAKHAIDLEWTTHNPASGVEKLTGGEYEPWPEAKLRAFERYCRDEKHEWELTAFMLGIGTGQRIGDIVCMEWSHYDGEFISVVQEKTKKRLWVACPEFLKTYLDALPRKGKFLITKSLSKGIAKKTIQERVLKIRRIIGAEKYVIHGWRYSAAVALAESGCSDSEIQAVTGHKTLDMVKKYRAQANQKRLSQSAQARRTRT</sequence>
<keyword evidence="2" id="KW-0229">DNA integration</keyword>
<dbReference type="GO" id="GO:0015074">
    <property type="term" value="P:DNA integration"/>
    <property type="evidence" value="ECO:0007669"/>
    <property type="project" value="UniProtKB-KW"/>
</dbReference>
<dbReference type="GO" id="GO:0006310">
    <property type="term" value="P:DNA recombination"/>
    <property type="evidence" value="ECO:0007669"/>
    <property type="project" value="UniProtKB-KW"/>
</dbReference>
<proteinExistence type="inferred from homology"/>
<evidence type="ECO:0000256" key="1">
    <source>
        <dbReference type="ARBA" id="ARBA00008857"/>
    </source>
</evidence>
<dbReference type="InterPro" id="IPR002104">
    <property type="entry name" value="Integrase_catalytic"/>
</dbReference>
<keyword evidence="4" id="KW-0233">DNA recombination</keyword>
<comment type="similarity">
    <text evidence="1">Belongs to the 'phage' integrase family.</text>
</comment>
<evidence type="ECO:0000256" key="2">
    <source>
        <dbReference type="ARBA" id="ARBA00022908"/>
    </source>
</evidence>
<dbReference type="RefSeq" id="WP_157021109.1">
    <property type="nucleotide sequence ID" value="NZ_WQLV01000001.1"/>
</dbReference>
<dbReference type="InterPro" id="IPR010998">
    <property type="entry name" value="Integrase_recombinase_N"/>
</dbReference>
<dbReference type="InterPro" id="IPR011010">
    <property type="entry name" value="DNA_brk_join_enz"/>
</dbReference>
<keyword evidence="3" id="KW-0238">DNA-binding</keyword>
<comment type="caution">
    <text evidence="6">The sequence shown here is derived from an EMBL/GenBank/DDBJ whole genome shotgun (WGS) entry which is preliminary data.</text>
</comment>
<dbReference type="InterPro" id="IPR013762">
    <property type="entry name" value="Integrase-like_cat_sf"/>
</dbReference>
<dbReference type="Gene3D" id="1.10.150.130">
    <property type="match status" value="1"/>
</dbReference>
<organism evidence="6 7">
    <name type="scientific">Parasedimentitalea huanghaiensis</name>
    <dbReference type="NCBI Taxonomy" id="2682100"/>
    <lineage>
        <taxon>Bacteria</taxon>
        <taxon>Pseudomonadati</taxon>
        <taxon>Pseudomonadota</taxon>
        <taxon>Alphaproteobacteria</taxon>
        <taxon>Rhodobacterales</taxon>
        <taxon>Paracoccaceae</taxon>
        <taxon>Parasedimentitalea</taxon>
    </lineage>
</organism>
<dbReference type="PANTHER" id="PTHR30629">
    <property type="entry name" value="PROPHAGE INTEGRASE"/>
    <property type="match status" value="1"/>
</dbReference>
<protein>
    <submittedName>
        <fullName evidence="6">Tyrosine-type recombinase/integrase</fullName>
    </submittedName>
</protein>
<gene>
    <name evidence="6" type="ORF">GO984_03335</name>
</gene>
<name>A0A6L6WAL7_9RHOB</name>
<dbReference type="InterPro" id="IPR050808">
    <property type="entry name" value="Phage_Integrase"/>
</dbReference>
<evidence type="ECO:0000313" key="7">
    <source>
        <dbReference type="Proteomes" id="UP000478892"/>
    </source>
</evidence>
<reference evidence="6 7" key="1">
    <citation type="submission" date="2019-12" db="EMBL/GenBank/DDBJ databases">
        <authorList>
            <person name="Zhang Y.-J."/>
        </authorList>
    </citation>
    <scope>NUCLEOTIDE SEQUENCE [LARGE SCALE GENOMIC DNA]</scope>
    <source>
        <strain evidence="6 7">CY05</strain>
    </source>
</reference>
<dbReference type="SUPFAM" id="SSF56349">
    <property type="entry name" value="DNA breaking-rejoining enzymes"/>
    <property type="match status" value="1"/>
</dbReference>
<evidence type="ECO:0000313" key="6">
    <source>
        <dbReference type="EMBL" id="MVO14833.1"/>
    </source>
</evidence>
<evidence type="ECO:0000259" key="5">
    <source>
        <dbReference type="PROSITE" id="PS51898"/>
    </source>
</evidence>
<dbReference type="Proteomes" id="UP000478892">
    <property type="component" value="Unassembled WGS sequence"/>
</dbReference>
<dbReference type="PANTHER" id="PTHR30629:SF2">
    <property type="entry name" value="PROPHAGE INTEGRASE INTS-RELATED"/>
    <property type="match status" value="1"/>
</dbReference>
<keyword evidence="7" id="KW-1185">Reference proteome</keyword>
<dbReference type="EMBL" id="WQLV01000001">
    <property type="protein sequence ID" value="MVO14833.1"/>
    <property type="molecule type" value="Genomic_DNA"/>
</dbReference>
<dbReference type="Gene3D" id="1.10.443.10">
    <property type="entry name" value="Intergrase catalytic core"/>
    <property type="match status" value="1"/>
</dbReference>
<dbReference type="PROSITE" id="PS51898">
    <property type="entry name" value="TYR_RECOMBINASE"/>
    <property type="match status" value="1"/>
</dbReference>
<dbReference type="AlphaFoldDB" id="A0A6L6WAL7"/>
<evidence type="ECO:0000256" key="3">
    <source>
        <dbReference type="ARBA" id="ARBA00023125"/>
    </source>
</evidence>
<accession>A0A6L6WAL7</accession>
<dbReference type="GO" id="GO:0003677">
    <property type="term" value="F:DNA binding"/>
    <property type="evidence" value="ECO:0007669"/>
    <property type="project" value="UniProtKB-KW"/>
</dbReference>